<dbReference type="GO" id="GO:0022625">
    <property type="term" value="C:cytosolic large ribosomal subunit"/>
    <property type="evidence" value="ECO:0007669"/>
    <property type="project" value="TreeGrafter"/>
</dbReference>
<keyword evidence="4" id="KW-0699">rRNA-binding</keyword>
<evidence type="ECO:0000256" key="2">
    <source>
        <dbReference type="ARBA" id="ARBA00022980"/>
    </source>
</evidence>
<dbReference type="GO" id="GO:0006412">
    <property type="term" value="P:translation"/>
    <property type="evidence" value="ECO:0007669"/>
    <property type="project" value="UniProtKB-UniRule"/>
</dbReference>
<evidence type="ECO:0000256" key="5">
    <source>
        <dbReference type="RuleBase" id="RU003888"/>
    </source>
</evidence>
<feature type="region of interest" description="Disordered" evidence="6">
    <location>
        <begin position="1"/>
        <end position="48"/>
    </location>
</feature>
<dbReference type="InterPro" id="IPR036227">
    <property type="entry name" value="Ribosomal_uL15/eL18_sf"/>
</dbReference>
<dbReference type="GO" id="GO:0003735">
    <property type="term" value="F:structural constituent of ribosome"/>
    <property type="evidence" value="ECO:0007669"/>
    <property type="project" value="InterPro"/>
</dbReference>
<organism evidence="8 9">
    <name type="scientific">Paucidesulfovibrio gracilis DSM 16080</name>
    <dbReference type="NCBI Taxonomy" id="1121449"/>
    <lineage>
        <taxon>Bacteria</taxon>
        <taxon>Pseudomonadati</taxon>
        <taxon>Thermodesulfobacteriota</taxon>
        <taxon>Desulfovibrionia</taxon>
        <taxon>Desulfovibrionales</taxon>
        <taxon>Desulfovibrionaceae</taxon>
        <taxon>Paucidesulfovibrio</taxon>
    </lineage>
</organism>
<feature type="domain" description="Large ribosomal subunit protein uL15/eL18" evidence="7">
    <location>
        <begin position="77"/>
        <end position="143"/>
    </location>
</feature>
<dbReference type="InterPro" id="IPR001196">
    <property type="entry name" value="Ribosomal_uL15_CS"/>
</dbReference>
<dbReference type="SUPFAM" id="SSF52080">
    <property type="entry name" value="Ribosomal proteins L15p and L18e"/>
    <property type="match status" value="1"/>
</dbReference>
<proteinExistence type="inferred from homology"/>
<dbReference type="PANTHER" id="PTHR12934:SF11">
    <property type="entry name" value="LARGE RIBOSOMAL SUBUNIT PROTEIN UL15M"/>
    <property type="match status" value="1"/>
</dbReference>
<dbReference type="AlphaFoldDB" id="A0A1T4WBV4"/>
<dbReference type="NCBIfam" id="TIGR01071">
    <property type="entry name" value="rplO_bact"/>
    <property type="match status" value="1"/>
</dbReference>
<dbReference type="InterPro" id="IPR005749">
    <property type="entry name" value="Ribosomal_uL15_bac-type"/>
</dbReference>
<comment type="function">
    <text evidence="4">Binds to the 23S rRNA.</text>
</comment>
<dbReference type="Gene3D" id="3.100.10.10">
    <property type="match status" value="1"/>
</dbReference>
<dbReference type="HAMAP" id="MF_01341">
    <property type="entry name" value="Ribosomal_uL15"/>
    <property type="match status" value="1"/>
</dbReference>
<name>A0A1T4WBV4_9BACT</name>
<evidence type="ECO:0000313" key="8">
    <source>
        <dbReference type="EMBL" id="SKA74773.1"/>
    </source>
</evidence>
<comment type="subunit">
    <text evidence="4">Part of the 50S ribosomal subunit.</text>
</comment>
<evidence type="ECO:0000256" key="6">
    <source>
        <dbReference type="SAM" id="MobiDB-lite"/>
    </source>
</evidence>
<sequence length="151" mass="16274">MKLHELYPFPEQTKDRKRVGRGSGSGWGKTSGKGHKGQKSRSGASIPAWFEGGQMPLMRRLPKRGFKNPFRVEYAAINLGQLLEAFEGKSEITLLDIYERGLCKVGSPVKILGGGEVSTAVTIEAHRFSASAADKIAKAGGTAKSIEVQEG</sequence>
<evidence type="ECO:0000256" key="1">
    <source>
        <dbReference type="ARBA" id="ARBA00007320"/>
    </source>
</evidence>
<protein>
    <recommendedName>
        <fullName evidence="4">Large ribosomal subunit protein uL15</fullName>
    </recommendedName>
</protein>
<dbReference type="InterPro" id="IPR030878">
    <property type="entry name" value="Ribosomal_uL15"/>
</dbReference>
<dbReference type="PANTHER" id="PTHR12934">
    <property type="entry name" value="50S RIBOSOMAL PROTEIN L15"/>
    <property type="match status" value="1"/>
</dbReference>
<dbReference type="InterPro" id="IPR021131">
    <property type="entry name" value="Ribosomal_uL15/eL18"/>
</dbReference>
<dbReference type="GO" id="GO:0019843">
    <property type="term" value="F:rRNA binding"/>
    <property type="evidence" value="ECO:0007669"/>
    <property type="project" value="UniProtKB-UniRule"/>
</dbReference>
<evidence type="ECO:0000256" key="3">
    <source>
        <dbReference type="ARBA" id="ARBA00023274"/>
    </source>
</evidence>
<dbReference type="OrthoDB" id="9810293at2"/>
<keyword evidence="2 4" id="KW-0689">Ribosomal protein</keyword>
<dbReference type="STRING" id="1121449.SAMN02745704_00763"/>
<dbReference type="RefSeq" id="WP_078716319.1">
    <property type="nucleotide sequence ID" value="NZ_FUYC01000002.1"/>
</dbReference>
<dbReference type="EMBL" id="FUYC01000002">
    <property type="protein sequence ID" value="SKA74773.1"/>
    <property type="molecule type" value="Genomic_DNA"/>
</dbReference>
<evidence type="ECO:0000256" key="4">
    <source>
        <dbReference type="HAMAP-Rule" id="MF_01341"/>
    </source>
</evidence>
<keyword evidence="3 4" id="KW-0687">Ribonucleoprotein</keyword>
<keyword evidence="9" id="KW-1185">Reference proteome</keyword>
<reference evidence="8 9" key="1">
    <citation type="submission" date="2017-02" db="EMBL/GenBank/DDBJ databases">
        <authorList>
            <person name="Peterson S.W."/>
        </authorList>
    </citation>
    <scope>NUCLEOTIDE SEQUENCE [LARGE SCALE GENOMIC DNA]</scope>
    <source>
        <strain evidence="8 9">DSM 16080</strain>
    </source>
</reference>
<evidence type="ECO:0000259" key="7">
    <source>
        <dbReference type="Pfam" id="PF00828"/>
    </source>
</evidence>
<dbReference type="Proteomes" id="UP000190027">
    <property type="component" value="Unassembled WGS sequence"/>
</dbReference>
<feature type="compositionally biased region" description="Gly residues" evidence="6">
    <location>
        <begin position="21"/>
        <end position="31"/>
    </location>
</feature>
<dbReference type="Pfam" id="PF00828">
    <property type="entry name" value="Ribosomal_L27A"/>
    <property type="match status" value="1"/>
</dbReference>
<keyword evidence="4" id="KW-0694">RNA-binding</keyword>
<comment type="similarity">
    <text evidence="1 4 5">Belongs to the universal ribosomal protein uL15 family.</text>
</comment>
<gene>
    <name evidence="4" type="primary">rplO</name>
    <name evidence="8" type="ORF">SAMN02745704_00763</name>
</gene>
<accession>A0A1T4WBV4</accession>
<dbReference type="PROSITE" id="PS00475">
    <property type="entry name" value="RIBOSOMAL_L15"/>
    <property type="match status" value="1"/>
</dbReference>
<evidence type="ECO:0000313" key="9">
    <source>
        <dbReference type="Proteomes" id="UP000190027"/>
    </source>
</evidence>